<dbReference type="EMBL" id="LGTZ01001058">
    <property type="protein sequence ID" value="OJD22440.1"/>
    <property type="molecule type" value="Genomic_DNA"/>
</dbReference>
<reference evidence="1 2" key="1">
    <citation type="submission" date="2015-08" db="EMBL/GenBank/DDBJ databases">
        <title>Emmonsia species relationships and genome sequence.</title>
        <authorList>
            <person name="Cuomo C.A."/>
            <person name="Schwartz I.S."/>
            <person name="Kenyon C."/>
            <person name="De Hoog G.S."/>
            <person name="Govender N.P."/>
            <person name="Botha A."/>
            <person name="Moreno L."/>
            <person name="De Vries M."/>
            <person name="Munoz J.F."/>
            <person name="Stielow J.B."/>
        </authorList>
    </citation>
    <scope>NUCLEOTIDE SEQUENCE [LARGE SCALE GENOMIC DNA]</scope>
    <source>
        <strain evidence="1 2">EI222</strain>
    </source>
</reference>
<dbReference type="Proteomes" id="UP000242791">
    <property type="component" value="Unassembled WGS sequence"/>
</dbReference>
<feature type="non-terminal residue" evidence="1">
    <location>
        <position position="81"/>
    </location>
</feature>
<comment type="caution">
    <text evidence="1">The sequence shown here is derived from an EMBL/GenBank/DDBJ whole genome shotgun (WGS) entry which is preliminary data.</text>
</comment>
<evidence type="ECO:0000313" key="2">
    <source>
        <dbReference type="Proteomes" id="UP000242791"/>
    </source>
</evidence>
<sequence length="81" mass="9573">MVGWVADLKRVRRGREGTEIGRIGGKRVWGGEGGRCREKHDLKMKLELGMAKWRDGEIEKRGDEEMRRWRDEKMKSWMLGD</sequence>
<evidence type="ECO:0000313" key="1">
    <source>
        <dbReference type="EMBL" id="OJD22440.1"/>
    </source>
</evidence>
<proteinExistence type="predicted"/>
<accession>A0A1J9Q1N1</accession>
<protein>
    <submittedName>
        <fullName evidence="1">Uncharacterized protein</fullName>
    </submittedName>
</protein>
<gene>
    <name evidence="1" type="ORF">ACJ73_06214</name>
</gene>
<keyword evidence="2" id="KW-1185">Reference proteome</keyword>
<dbReference type="AlphaFoldDB" id="A0A1J9Q1N1"/>
<organism evidence="1 2">
    <name type="scientific">Blastomyces percursus</name>
    <dbReference type="NCBI Taxonomy" id="1658174"/>
    <lineage>
        <taxon>Eukaryota</taxon>
        <taxon>Fungi</taxon>
        <taxon>Dikarya</taxon>
        <taxon>Ascomycota</taxon>
        <taxon>Pezizomycotina</taxon>
        <taxon>Eurotiomycetes</taxon>
        <taxon>Eurotiomycetidae</taxon>
        <taxon>Onygenales</taxon>
        <taxon>Ajellomycetaceae</taxon>
        <taxon>Blastomyces</taxon>
    </lineage>
</organism>
<dbReference type="VEuPathDB" id="FungiDB:ACJ73_06214"/>
<name>A0A1J9Q1N1_9EURO</name>